<name>A0A314UHC6_PRUYE</name>
<feature type="region of interest" description="Disordered" evidence="1">
    <location>
        <begin position="1044"/>
        <end position="1108"/>
    </location>
</feature>
<organism evidence="4 5">
    <name type="scientific">Prunus yedoensis var. nudiflora</name>
    <dbReference type="NCBI Taxonomy" id="2094558"/>
    <lineage>
        <taxon>Eukaryota</taxon>
        <taxon>Viridiplantae</taxon>
        <taxon>Streptophyta</taxon>
        <taxon>Embryophyta</taxon>
        <taxon>Tracheophyta</taxon>
        <taxon>Spermatophyta</taxon>
        <taxon>Magnoliopsida</taxon>
        <taxon>eudicotyledons</taxon>
        <taxon>Gunneridae</taxon>
        <taxon>Pentapetalae</taxon>
        <taxon>rosids</taxon>
        <taxon>fabids</taxon>
        <taxon>Rosales</taxon>
        <taxon>Rosaceae</taxon>
        <taxon>Amygdaloideae</taxon>
        <taxon>Amygdaleae</taxon>
        <taxon>Prunus</taxon>
    </lineage>
</organism>
<keyword evidence="5" id="KW-1185">Reference proteome</keyword>
<evidence type="ECO:0000256" key="1">
    <source>
        <dbReference type="SAM" id="MobiDB-lite"/>
    </source>
</evidence>
<evidence type="ECO:0000259" key="3">
    <source>
        <dbReference type="Pfam" id="PF20474"/>
    </source>
</evidence>
<dbReference type="InterPro" id="IPR046467">
    <property type="entry name" value="PHL_dom"/>
</dbReference>
<reference evidence="4 5" key="1">
    <citation type="submission" date="2018-02" db="EMBL/GenBank/DDBJ databases">
        <title>Draft genome of wild Prunus yedoensis var. nudiflora.</title>
        <authorList>
            <person name="Baek S."/>
            <person name="Kim J.-H."/>
            <person name="Choi K."/>
            <person name="Kim G.-B."/>
            <person name="Cho A."/>
            <person name="Jang H."/>
            <person name="Shin C.-H."/>
            <person name="Yu H.-J."/>
            <person name="Mun J.-H."/>
        </authorList>
    </citation>
    <scope>NUCLEOTIDE SEQUENCE [LARGE SCALE GENOMIC DNA]</scope>
    <source>
        <strain evidence="5">cv. Jeju island</strain>
        <tissue evidence="4">Leaf</tissue>
    </source>
</reference>
<sequence>MGVSFQVAKTGTRYKPKVLPEEDKDNDEDDSVSDSRERDDEVHSTGMGAKVADPSTVLVNFRQHSVSDDIEVSFSLKLFQNGFSVGKATEFLNDIPEHLHPYDRVSETLFSAIECGWLPGDMFDGLPCKYVNGAILCEIQDYRGCFIQGRAANSTKKIPTVHKVLLHMRMENVVKDILSISNASWTYSNFLEVESHILKALQPDLHLNPQPLQGIHSGQPLSKKVDLGIMWSWKKRKLSNASNTDLDFSNSSHLTGIPVNCATQSCSSLFGLSYQEKGVTFSEHNVSTSAVNPQENNVLLENSVSNPSTSKPTSKVADSCNQSSLTVMTTSNFDSLPKRSLNDSNNDLNKPSASVLGKIVRCDSQVVQGPLLKKPKQEPMDSSYEQLTGSQTGNSLLPYLQWKNKLLPQRIGDGKVPHERSQEKVRPLQVINNDQTRRFQGISELQAGMATSNVKLEPDKNNFLSSYFRKIKDEHFVMDRMLVHSSLAQSQNQLSPTLFGDNIPADTSWKYMGQPVDKNIQNRSVTHMRKDLEKCQVTTHGRCGSASSPNINFLPTEVSIPAKQKTNPGPKRSRKKAVDSSASTSNISQPSELKVEPVLERFLKIQAVTERYGLHNRKCKLDTTVQRRPSFPITKLVAFQLLSSKDNQNWDNTSTDKNSLTECSMDWGLSMNRRVLTFLRQSHIRQENGIPIVDRKAQVRLVISEKLNEGSVEASVFYGIEKEMFSIDYPLLPAFTSTNSADLLAIEFTTLMKRECYYISSDHVEPTPLKADGGLSNQRSASIRIGTPSARTIELPSSTLTPGISPSRLSPISMQLPSLNIFSGGQSLHSENIWAAPQFANSCVSKLPLTIATQTNCMMPQVQELLNRRAYLVYQMRQRKLQQNEIRQSRLELGGSGTSAGGGMTEQGGRVQGLGNAGLGSFGNVTGMRSSTSPRALGGRMPRDGNVGQFNNLGCGTSGLNDSRPLPGLMSDRSMGLSSKLRAAEGQGTKALMSGAPVQKKAGHGVPMDISNIPNLANKLSKEQQLQPQVHQPIQQPQKDMVQPLLQHGSSSQSQVSLPQQFDQQSQVSQQLSPAPAPHQVNGTVGHGSPEMSSQTHVSLESIKTEAP</sequence>
<dbReference type="Pfam" id="PF20474">
    <property type="entry name" value="PHL"/>
    <property type="match status" value="1"/>
</dbReference>
<dbReference type="GO" id="GO:0003712">
    <property type="term" value="F:transcription coregulator activity"/>
    <property type="evidence" value="ECO:0007669"/>
    <property type="project" value="InterPro"/>
</dbReference>
<protein>
    <submittedName>
        <fullName evidence="4">Uncharacterized protein</fullName>
    </submittedName>
</protein>
<feature type="compositionally biased region" description="Polar residues" evidence="1">
    <location>
        <begin position="580"/>
        <end position="590"/>
    </location>
</feature>
<evidence type="ECO:0000313" key="5">
    <source>
        <dbReference type="Proteomes" id="UP000250321"/>
    </source>
</evidence>
<dbReference type="AlphaFoldDB" id="A0A314UHC6"/>
<feature type="compositionally biased region" description="Acidic residues" evidence="1">
    <location>
        <begin position="22"/>
        <end position="32"/>
    </location>
</feature>
<feature type="domain" description="PHL" evidence="3">
    <location>
        <begin position="611"/>
        <end position="768"/>
    </location>
</feature>
<dbReference type="GO" id="GO:0000124">
    <property type="term" value="C:SAGA complex"/>
    <property type="evidence" value="ECO:0007669"/>
    <property type="project" value="InterPro"/>
</dbReference>
<dbReference type="EMBL" id="PJQY01003819">
    <property type="protein sequence ID" value="PQM34319.1"/>
    <property type="molecule type" value="Genomic_DNA"/>
</dbReference>
<evidence type="ECO:0000259" key="2">
    <source>
        <dbReference type="Pfam" id="PF12090"/>
    </source>
</evidence>
<comment type="caution">
    <text evidence="4">The sequence shown here is derived from an EMBL/GenBank/DDBJ whole genome shotgun (WGS) entry which is preliminary data.</text>
</comment>
<dbReference type="PANTHER" id="PTHR13526">
    <property type="entry name" value="TRANSCRIPTION FACTOR SPT20 HOMOLOG"/>
    <property type="match status" value="1"/>
</dbReference>
<dbReference type="InterPro" id="IPR046468">
    <property type="entry name" value="Spt20-like_SEP"/>
</dbReference>
<dbReference type="Pfam" id="PF12090">
    <property type="entry name" value="Spt20_SEP"/>
    <property type="match status" value="1"/>
</dbReference>
<feature type="compositionally biased region" description="Low complexity" evidence="1">
    <location>
        <begin position="1044"/>
        <end position="1074"/>
    </location>
</feature>
<feature type="region of interest" description="Disordered" evidence="1">
    <location>
        <begin position="560"/>
        <end position="590"/>
    </location>
</feature>
<dbReference type="InterPro" id="IPR021950">
    <property type="entry name" value="Spt20"/>
</dbReference>
<dbReference type="STRING" id="2094558.A0A314UHC6"/>
<dbReference type="OrthoDB" id="1154660at2759"/>
<feature type="compositionally biased region" description="Basic and acidic residues" evidence="1">
    <location>
        <begin position="33"/>
        <end position="43"/>
    </location>
</feature>
<dbReference type="PANTHER" id="PTHR13526:SF23">
    <property type="entry name" value="PROTEIN PHYTOCHROME-DEPENDENT LATE-FLOWERING-LIKE"/>
    <property type="match status" value="1"/>
</dbReference>
<proteinExistence type="predicted"/>
<dbReference type="GO" id="GO:0006357">
    <property type="term" value="P:regulation of transcription by RNA polymerase II"/>
    <property type="evidence" value="ECO:0007669"/>
    <property type="project" value="TreeGrafter"/>
</dbReference>
<feature type="region of interest" description="Disordered" evidence="1">
    <location>
        <begin position="1"/>
        <end position="48"/>
    </location>
</feature>
<gene>
    <name evidence="4" type="ORF">Pyn_30623</name>
</gene>
<dbReference type="Proteomes" id="UP000250321">
    <property type="component" value="Unassembled WGS sequence"/>
</dbReference>
<accession>A0A314UHC6</accession>
<evidence type="ECO:0000313" key="4">
    <source>
        <dbReference type="EMBL" id="PQM34319.1"/>
    </source>
</evidence>
<feature type="domain" description="Spt20-like SEP" evidence="2">
    <location>
        <begin position="71"/>
        <end position="211"/>
    </location>
</feature>